<dbReference type="PANTHER" id="PTHR24198:SF165">
    <property type="entry name" value="ANKYRIN REPEAT-CONTAINING PROTEIN-RELATED"/>
    <property type="match status" value="1"/>
</dbReference>
<protein>
    <recommendedName>
        <fullName evidence="6">Ankyrin repeat protein</fullName>
    </recommendedName>
</protein>
<comment type="caution">
    <text evidence="4">The sequence shown here is derived from an EMBL/GenBank/DDBJ whole genome shotgun (WGS) entry which is preliminary data.</text>
</comment>
<dbReference type="Proteomes" id="UP001150941">
    <property type="component" value="Unassembled WGS sequence"/>
</dbReference>
<proteinExistence type="predicted"/>
<dbReference type="AlphaFoldDB" id="A0A9W9PIH0"/>
<dbReference type="OrthoDB" id="426293at2759"/>
<dbReference type="Pfam" id="PF12796">
    <property type="entry name" value="Ank_2"/>
    <property type="match status" value="1"/>
</dbReference>
<dbReference type="SMART" id="SM00248">
    <property type="entry name" value="ANK"/>
    <property type="match status" value="3"/>
</dbReference>
<evidence type="ECO:0000313" key="5">
    <source>
        <dbReference type="Proteomes" id="UP001150941"/>
    </source>
</evidence>
<dbReference type="Gene3D" id="1.25.40.20">
    <property type="entry name" value="Ankyrin repeat-containing domain"/>
    <property type="match status" value="2"/>
</dbReference>
<reference evidence="4" key="2">
    <citation type="journal article" date="2023" name="IMA Fungus">
        <title>Comparative genomic study of the Penicillium genus elucidates a diverse pangenome and 15 lateral gene transfer events.</title>
        <authorList>
            <person name="Petersen C."/>
            <person name="Sorensen T."/>
            <person name="Nielsen M.R."/>
            <person name="Sondergaard T.E."/>
            <person name="Sorensen J.L."/>
            <person name="Fitzpatrick D.A."/>
            <person name="Frisvad J.C."/>
            <person name="Nielsen K.L."/>
        </authorList>
    </citation>
    <scope>NUCLEOTIDE SEQUENCE</scope>
    <source>
        <strain evidence="4">IBT 19713</strain>
    </source>
</reference>
<dbReference type="SUPFAM" id="SSF48403">
    <property type="entry name" value="Ankyrin repeat"/>
    <property type="match status" value="1"/>
</dbReference>
<dbReference type="InterPro" id="IPR036770">
    <property type="entry name" value="Ankyrin_rpt-contain_sf"/>
</dbReference>
<keyword evidence="1" id="KW-0677">Repeat</keyword>
<dbReference type="PROSITE" id="PS50088">
    <property type="entry name" value="ANK_REPEAT"/>
    <property type="match status" value="1"/>
</dbReference>
<dbReference type="PROSITE" id="PS50297">
    <property type="entry name" value="ANK_REP_REGION"/>
    <property type="match status" value="1"/>
</dbReference>
<keyword evidence="5" id="KW-1185">Reference proteome</keyword>
<dbReference type="GeneID" id="83198350"/>
<reference evidence="4" key="1">
    <citation type="submission" date="2022-11" db="EMBL/GenBank/DDBJ databases">
        <authorList>
            <person name="Petersen C."/>
        </authorList>
    </citation>
    <scope>NUCLEOTIDE SEQUENCE</scope>
    <source>
        <strain evidence="4">IBT 19713</strain>
    </source>
</reference>
<evidence type="ECO:0000256" key="3">
    <source>
        <dbReference type="PROSITE-ProRule" id="PRU00023"/>
    </source>
</evidence>
<evidence type="ECO:0000313" key="4">
    <source>
        <dbReference type="EMBL" id="KAJ5246767.1"/>
    </source>
</evidence>
<evidence type="ECO:0000256" key="2">
    <source>
        <dbReference type="ARBA" id="ARBA00023043"/>
    </source>
</evidence>
<dbReference type="RefSeq" id="XP_058334188.1">
    <property type="nucleotide sequence ID" value="XM_058471047.1"/>
</dbReference>
<name>A0A9W9PIH0_9EURO</name>
<sequence length="118" mass="12876">MVYVDSKDEDDQTPLFAAAKYGHQDVVQCLLDTGKVDIESKDKDGLTPLVSAALGGYRGIVQLLDAGSSITQDEKCRTRLSYVAENGHLDVLEMLNNSMEIDVNAEENLNQSALSWAV</sequence>
<keyword evidence="2 3" id="KW-0040">ANK repeat</keyword>
<evidence type="ECO:0008006" key="6">
    <source>
        <dbReference type="Google" id="ProtNLM"/>
    </source>
</evidence>
<dbReference type="EMBL" id="JAPQKS010000002">
    <property type="protein sequence ID" value="KAJ5246767.1"/>
    <property type="molecule type" value="Genomic_DNA"/>
</dbReference>
<evidence type="ECO:0000256" key="1">
    <source>
        <dbReference type="ARBA" id="ARBA00022737"/>
    </source>
</evidence>
<dbReference type="PANTHER" id="PTHR24198">
    <property type="entry name" value="ANKYRIN REPEAT AND PROTEIN KINASE DOMAIN-CONTAINING PROTEIN"/>
    <property type="match status" value="1"/>
</dbReference>
<accession>A0A9W9PIH0</accession>
<gene>
    <name evidence="4" type="ORF">N7468_001750</name>
</gene>
<dbReference type="InterPro" id="IPR002110">
    <property type="entry name" value="Ankyrin_rpt"/>
</dbReference>
<organism evidence="4 5">
    <name type="scientific">Penicillium chermesinum</name>
    <dbReference type="NCBI Taxonomy" id="63820"/>
    <lineage>
        <taxon>Eukaryota</taxon>
        <taxon>Fungi</taxon>
        <taxon>Dikarya</taxon>
        <taxon>Ascomycota</taxon>
        <taxon>Pezizomycotina</taxon>
        <taxon>Eurotiomycetes</taxon>
        <taxon>Eurotiomycetidae</taxon>
        <taxon>Eurotiales</taxon>
        <taxon>Aspergillaceae</taxon>
        <taxon>Penicillium</taxon>
    </lineage>
</organism>
<feature type="repeat" description="ANK" evidence="3">
    <location>
        <begin position="10"/>
        <end position="34"/>
    </location>
</feature>